<dbReference type="EMBL" id="LCIV01000003">
    <property type="protein sequence ID" value="KKT64056.1"/>
    <property type="molecule type" value="Genomic_DNA"/>
</dbReference>
<comment type="caution">
    <text evidence="2">The sequence shown here is derived from an EMBL/GenBank/DDBJ whole genome shotgun (WGS) entry which is preliminary data.</text>
</comment>
<accession>A0A0G1IXD0</accession>
<dbReference type="Proteomes" id="UP000034652">
    <property type="component" value="Unassembled WGS sequence"/>
</dbReference>
<sequence>MSDFDIPIFKKTYELYKTFHECLRFFPKQEKYTLGQKIENVILEAMELILQTIYSPKNTKSEIIRKVSRKIDLLKYLFRLAFETKSLNIKKYTTLEEMVIEIGKMVGGWLKSN</sequence>
<dbReference type="PATRIC" id="fig|1618646.3.peg.285"/>
<dbReference type="STRING" id="1618646.UW57_C0003G0050"/>
<dbReference type="InterPro" id="IPR036583">
    <property type="entry name" value="23S_rRNA_IVS_sf"/>
</dbReference>
<proteinExistence type="predicted"/>
<gene>
    <name evidence="2" type="ORF">UW57_C0003G0050</name>
</gene>
<evidence type="ECO:0000313" key="2">
    <source>
        <dbReference type="EMBL" id="KKT64056.1"/>
    </source>
</evidence>
<dbReference type="Pfam" id="PF22296">
    <property type="entry name" value="bAvd"/>
    <property type="match status" value="1"/>
</dbReference>
<dbReference type="CDD" id="cd16376">
    <property type="entry name" value="Avd_like"/>
    <property type="match status" value="1"/>
</dbReference>
<name>A0A0G1IXD0_9BACT</name>
<dbReference type="NCBIfam" id="NF033474">
    <property type="entry name" value="DivGenRetAVD"/>
    <property type="match status" value="1"/>
</dbReference>
<protein>
    <recommendedName>
        <fullName evidence="1">bAvd-like domain-containing protein</fullName>
    </recommendedName>
</protein>
<organism evidence="2 3">
    <name type="scientific">Candidatus Giovannonibacteria bacterium GW2011_GWA1_44_29</name>
    <dbReference type="NCBI Taxonomy" id="1618646"/>
    <lineage>
        <taxon>Bacteria</taxon>
        <taxon>Candidatus Giovannoniibacteriota</taxon>
    </lineage>
</organism>
<evidence type="ECO:0000259" key="1">
    <source>
        <dbReference type="Pfam" id="PF22296"/>
    </source>
</evidence>
<dbReference type="AlphaFoldDB" id="A0A0G1IXD0"/>
<feature type="domain" description="bAvd-like" evidence="1">
    <location>
        <begin position="9"/>
        <end position="112"/>
    </location>
</feature>
<dbReference type="Gene3D" id="1.20.1440.60">
    <property type="entry name" value="23S rRNA-intervening sequence"/>
    <property type="match status" value="1"/>
</dbReference>
<evidence type="ECO:0000313" key="3">
    <source>
        <dbReference type="Proteomes" id="UP000034652"/>
    </source>
</evidence>
<dbReference type="SUPFAM" id="SSF158446">
    <property type="entry name" value="IVS-encoded protein-like"/>
    <property type="match status" value="1"/>
</dbReference>
<dbReference type="InterPro" id="IPR055360">
    <property type="entry name" value="bAvd"/>
</dbReference>
<reference evidence="2 3" key="1">
    <citation type="journal article" date="2015" name="Nature">
        <title>rRNA introns, odd ribosomes, and small enigmatic genomes across a large radiation of phyla.</title>
        <authorList>
            <person name="Brown C.T."/>
            <person name="Hug L.A."/>
            <person name="Thomas B.C."/>
            <person name="Sharon I."/>
            <person name="Castelle C.J."/>
            <person name="Singh A."/>
            <person name="Wilkins M.J."/>
            <person name="Williams K.H."/>
            <person name="Banfield J.F."/>
        </authorList>
    </citation>
    <scope>NUCLEOTIDE SEQUENCE [LARGE SCALE GENOMIC DNA]</scope>
</reference>